<evidence type="ECO:0000313" key="1">
    <source>
        <dbReference type="EMBL" id="KAJ8130324.1"/>
    </source>
</evidence>
<proteinExistence type="predicted"/>
<name>A0ACC2JS58_9PEZI</name>
<protein>
    <submittedName>
        <fullName evidence="1">Uncharacterized protein</fullName>
    </submittedName>
</protein>
<evidence type="ECO:0000313" key="2">
    <source>
        <dbReference type="Proteomes" id="UP001153332"/>
    </source>
</evidence>
<gene>
    <name evidence="1" type="ORF">O1611_g3306</name>
</gene>
<organism evidence="1 2">
    <name type="scientific">Lasiodiplodia mahajangana</name>
    <dbReference type="NCBI Taxonomy" id="1108764"/>
    <lineage>
        <taxon>Eukaryota</taxon>
        <taxon>Fungi</taxon>
        <taxon>Dikarya</taxon>
        <taxon>Ascomycota</taxon>
        <taxon>Pezizomycotina</taxon>
        <taxon>Dothideomycetes</taxon>
        <taxon>Dothideomycetes incertae sedis</taxon>
        <taxon>Botryosphaeriales</taxon>
        <taxon>Botryosphaeriaceae</taxon>
        <taxon>Lasiodiplodia</taxon>
    </lineage>
</organism>
<reference evidence="1" key="1">
    <citation type="submission" date="2022-12" db="EMBL/GenBank/DDBJ databases">
        <title>Genome Sequence of Lasiodiplodia mahajangana.</title>
        <authorList>
            <person name="Buettner E."/>
        </authorList>
    </citation>
    <scope>NUCLEOTIDE SEQUENCE</scope>
    <source>
        <strain evidence="1">VT137</strain>
    </source>
</reference>
<accession>A0ACC2JS58</accession>
<dbReference type="EMBL" id="JAPUUL010000525">
    <property type="protein sequence ID" value="KAJ8130324.1"/>
    <property type="molecule type" value="Genomic_DNA"/>
</dbReference>
<comment type="caution">
    <text evidence="1">The sequence shown here is derived from an EMBL/GenBank/DDBJ whole genome shotgun (WGS) entry which is preliminary data.</text>
</comment>
<keyword evidence="2" id="KW-1185">Reference proteome</keyword>
<dbReference type="Proteomes" id="UP001153332">
    <property type="component" value="Unassembled WGS sequence"/>
</dbReference>
<sequence length="576" mass="62328">MSISKQRISSPLEAGRSILDAHNLPPQLTGALEYTSKRLARKGLHISLIVVKNEYQLPQARPCATPTSPPQTPEYSLSGLASPSRFTSPVAGLRQLVRRGTNSSIVSTSSGSSSSSSALDTASSTMTSPTFPPPPTEPIPSPRRWILPGSPLPSTPMTPHTPSSIATITSAPSSCATSHPFQSPEPFGVRLIYTSSVSPKDDKMIRATITKAERRFRTGAGGLPTAMTAAACGMSADLVRRSIQQNEVLFSSEGLTLLGLDRLYSFKAALSAYAKSITTPKPRIQTPICSPGLSNHPINSAPPTPTTMAADSSRLEDAVDCLRRLVLSNGDRSVSKADLYRSFDWMGVNPAALADVERMYKRAYGGPEQREPFEIPPIPRNLDREQDHEANTRRMGFVKIGTPPPPKTQTTPVLRLNTNITTTPRLIKPEPKVAPQAPAADIIIAMDTRPGGARDVNSKAHGERGENTEELEIRIEGLEAVAQQGNHYDREEDGDRTPHPLRDGPVRPSMFWPNGHVLGASIDGLLSPCDNRQSQRLGPMTPNGYDDISPITRGEWGFLFKGDTWTQGRTVVVETC</sequence>